<protein>
    <submittedName>
        <fullName evidence="1">Uncharacterized protein</fullName>
    </submittedName>
</protein>
<dbReference type="EMBL" id="CM056741">
    <property type="protein sequence ID" value="KAJ8687034.1"/>
    <property type="molecule type" value="Genomic_DNA"/>
</dbReference>
<comment type="caution">
    <text evidence="1">The sequence shown here is derived from an EMBL/GenBank/DDBJ whole genome shotgun (WGS) entry which is preliminary data.</text>
</comment>
<dbReference type="Proteomes" id="UP001239111">
    <property type="component" value="Chromosome 1"/>
</dbReference>
<name>A0ACC2PWL6_9HYME</name>
<reference evidence="1" key="1">
    <citation type="submission" date="2023-04" db="EMBL/GenBank/DDBJ databases">
        <title>A chromosome-level genome assembly of the parasitoid wasp Eretmocerus hayati.</title>
        <authorList>
            <person name="Zhong Y."/>
            <person name="Liu S."/>
            <person name="Liu Y."/>
        </authorList>
    </citation>
    <scope>NUCLEOTIDE SEQUENCE</scope>
    <source>
        <strain evidence="1">ZJU_SS_LIU_2023</strain>
    </source>
</reference>
<gene>
    <name evidence="1" type="ORF">QAD02_022828</name>
</gene>
<evidence type="ECO:0000313" key="1">
    <source>
        <dbReference type="EMBL" id="KAJ8687034.1"/>
    </source>
</evidence>
<accession>A0ACC2PWL6</accession>
<organism evidence="1 2">
    <name type="scientific">Eretmocerus hayati</name>
    <dbReference type="NCBI Taxonomy" id="131215"/>
    <lineage>
        <taxon>Eukaryota</taxon>
        <taxon>Metazoa</taxon>
        <taxon>Ecdysozoa</taxon>
        <taxon>Arthropoda</taxon>
        <taxon>Hexapoda</taxon>
        <taxon>Insecta</taxon>
        <taxon>Pterygota</taxon>
        <taxon>Neoptera</taxon>
        <taxon>Endopterygota</taxon>
        <taxon>Hymenoptera</taxon>
        <taxon>Apocrita</taxon>
        <taxon>Proctotrupomorpha</taxon>
        <taxon>Chalcidoidea</taxon>
        <taxon>Aphelinidae</taxon>
        <taxon>Aphelininae</taxon>
        <taxon>Eretmocerus</taxon>
    </lineage>
</organism>
<sequence length="541" mass="62818">MDFSTPKRRKTEVKPEISALQKAYPHDLQLYKTPPTGQISLDEFQELAIERQKVLQLLEATLAQQHKTLADTKLAFTAALKKEGYNHYARLLNALGCASHTEQDLEARRRDHVSHFVLRLAYSLNDDLQKYFLTHETEFFKLRFSSMNKEGTSKFLSISGLNYSQISESFKEEHREYLFASYWKDGDFENMDFYELPFEEVVDLVADRKVYLKKGIAYVPHSDLSVVFVTHYRSNLFVELHNAKKFVVSHVDDERLQAFFKSLPEYFSGMTKVIWSSETTPISMLDDLSQSSYPLCMRIMHEHLKTNHHLRNVGRMQYGLFLKGIGVTMDDSIEFWKRELLKKEDMNDDKFNKQYLYHIKYNYGKMGRRVNYSPYGCNKLILDPVGPGEVHGCPYKHMDVDELTKKLSDFKISPADTGEITRLAREGHYILACTKYFESTHKQPPGRMFMHPNQYYVESRAIQNKGDPTVLEKEDMAQDLYMPASPEMTPQPIKIKAEADLNTSSTVTPVRSSERKTKPVDRKSMKMDPVNIAEMLEDDSD</sequence>
<keyword evidence="2" id="KW-1185">Reference proteome</keyword>
<proteinExistence type="predicted"/>
<evidence type="ECO:0000313" key="2">
    <source>
        <dbReference type="Proteomes" id="UP001239111"/>
    </source>
</evidence>